<feature type="region of interest" description="Disordered" evidence="1">
    <location>
        <begin position="240"/>
        <end position="281"/>
    </location>
</feature>
<accession>A0A3M7MAK3</accession>
<dbReference type="AlphaFoldDB" id="A0A3M7MAK3"/>
<organism evidence="2 3">
    <name type="scientific">Pyrenophora seminiperda CCB06</name>
    <dbReference type="NCBI Taxonomy" id="1302712"/>
    <lineage>
        <taxon>Eukaryota</taxon>
        <taxon>Fungi</taxon>
        <taxon>Dikarya</taxon>
        <taxon>Ascomycota</taxon>
        <taxon>Pezizomycotina</taxon>
        <taxon>Dothideomycetes</taxon>
        <taxon>Pleosporomycetidae</taxon>
        <taxon>Pleosporales</taxon>
        <taxon>Pleosporineae</taxon>
        <taxon>Pleosporaceae</taxon>
        <taxon>Pyrenophora</taxon>
    </lineage>
</organism>
<name>A0A3M7MAK3_9PLEO</name>
<feature type="compositionally biased region" description="Pro residues" evidence="1">
    <location>
        <begin position="73"/>
        <end position="86"/>
    </location>
</feature>
<keyword evidence="3" id="KW-1185">Reference proteome</keyword>
<proteinExistence type="predicted"/>
<dbReference type="EMBL" id="KE747827">
    <property type="protein sequence ID" value="RMZ71502.1"/>
    <property type="molecule type" value="Genomic_DNA"/>
</dbReference>
<gene>
    <name evidence="2" type="ORF">GMOD_00006622</name>
</gene>
<feature type="compositionally biased region" description="Basic and acidic residues" evidence="1">
    <location>
        <begin position="130"/>
        <end position="175"/>
    </location>
</feature>
<feature type="compositionally biased region" description="Basic residues" evidence="1">
    <location>
        <begin position="94"/>
        <end position="106"/>
    </location>
</feature>
<dbReference type="OrthoDB" id="3797593at2759"/>
<feature type="region of interest" description="Disordered" evidence="1">
    <location>
        <begin position="55"/>
        <end position="216"/>
    </location>
</feature>
<protein>
    <submittedName>
        <fullName evidence="2">Uncharacterized protein</fullName>
    </submittedName>
</protein>
<evidence type="ECO:0000313" key="3">
    <source>
        <dbReference type="Proteomes" id="UP000265663"/>
    </source>
</evidence>
<sequence>MMHCMGGQPGPCVKLSSRGIAVVVVLQLPPRCHNRLPTLKKPTWVNSIVITTNMLPHDGSVRDKGSASGPYGPSNPPPPPASPPPEDSTGKPTKSSRKRPLKKKRERAYAAAEEEQTRGRSEQTLSPSNRNDHRHEQSRGRSDRSLSPDRNDRRREKSRFRERTPLRFERADERTLPANRCGVPEEIQDLGRRSPLRNKRNRITEGNDWSPKEGANAVPRYSHARYDSYDQYGGGSAYGAGRENRLGRGHDAYRPAYDRPEYDRPEKTTSRTGYDNHQEADSYARASGTSYLDSGHTMDTRAPRLGLPHLLDAKDIQMPPTVYDLRVYNTRINTHYEKLPKYQQFRNGFNGKISPAMYGSETLHDLGLCFATFLTRHVCEIGLECPWRHHPLSLEEKIWIIEYGKERGKEFLANVEKSYTYPCMPVPGANLHGMAE</sequence>
<feature type="compositionally biased region" description="Basic and acidic residues" evidence="1">
    <location>
        <begin position="242"/>
        <end position="281"/>
    </location>
</feature>
<reference evidence="2 3" key="1">
    <citation type="journal article" date="2014" name="PLoS ONE">
        <title>De novo Genome Assembly of the Fungal Plant Pathogen Pyrenophora semeniperda.</title>
        <authorList>
            <person name="Soliai M.M."/>
            <person name="Meyer S.E."/>
            <person name="Udall J.A."/>
            <person name="Elzinga D.E."/>
            <person name="Hermansen R.A."/>
            <person name="Bodily P.M."/>
            <person name="Hart A.A."/>
            <person name="Coleman C.E."/>
        </authorList>
    </citation>
    <scope>NUCLEOTIDE SEQUENCE [LARGE SCALE GENOMIC DNA]</scope>
    <source>
        <strain evidence="2 3">CCB06</strain>
        <tissue evidence="2">Mycelium</tissue>
    </source>
</reference>
<dbReference type="Proteomes" id="UP000265663">
    <property type="component" value="Unassembled WGS sequence"/>
</dbReference>
<evidence type="ECO:0000256" key="1">
    <source>
        <dbReference type="SAM" id="MobiDB-lite"/>
    </source>
</evidence>
<evidence type="ECO:0000313" key="2">
    <source>
        <dbReference type="EMBL" id="RMZ71502.1"/>
    </source>
</evidence>